<gene>
    <name evidence="1" type="ORF">E4U43_003205</name>
</gene>
<organism evidence="1 2">
    <name type="scientific">Claviceps pusilla</name>
    <dbReference type="NCBI Taxonomy" id="123648"/>
    <lineage>
        <taxon>Eukaryota</taxon>
        <taxon>Fungi</taxon>
        <taxon>Dikarya</taxon>
        <taxon>Ascomycota</taxon>
        <taxon>Pezizomycotina</taxon>
        <taxon>Sordariomycetes</taxon>
        <taxon>Hypocreomycetidae</taxon>
        <taxon>Hypocreales</taxon>
        <taxon>Clavicipitaceae</taxon>
        <taxon>Claviceps</taxon>
    </lineage>
</organism>
<dbReference type="EMBL" id="SRPW01002216">
    <property type="protein sequence ID" value="KAG5994628.1"/>
    <property type="molecule type" value="Genomic_DNA"/>
</dbReference>
<sequence>MSCGAVVLFRAKPETTRIDEVVVKKRCCALPVSQYLLLWTETTGMKRHLQTRSDVLGVYAHIMKNKG</sequence>
<evidence type="ECO:0000313" key="2">
    <source>
        <dbReference type="Proteomes" id="UP000748025"/>
    </source>
</evidence>
<comment type="caution">
    <text evidence="1">The sequence shown here is derived from an EMBL/GenBank/DDBJ whole genome shotgun (WGS) entry which is preliminary data.</text>
</comment>
<keyword evidence="2" id="KW-1185">Reference proteome</keyword>
<evidence type="ECO:0000313" key="1">
    <source>
        <dbReference type="EMBL" id="KAG5994628.1"/>
    </source>
</evidence>
<reference evidence="1" key="1">
    <citation type="journal article" date="2020" name="bioRxiv">
        <title>Whole genome comparisons of ergot fungi reveals the divergence and evolution of species within the genus Claviceps are the result of varying mechanisms driving genome evolution and host range expansion.</title>
        <authorList>
            <person name="Wyka S.A."/>
            <person name="Mondo S.J."/>
            <person name="Liu M."/>
            <person name="Dettman J."/>
            <person name="Nalam V."/>
            <person name="Broders K.D."/>
        </authorList>
    </citation>
    <scope>NUCLEOTIDE SEQUENCE</scope>
    <source>
        <strain evidence="1">CCC 602</strain>
    </source>
</reference>
<dbReference type="AlphaFoldDB" id="A0A9P7N6C7"/>
<name>A0A9P7N6C7_9HYPO</name>
<accession>A0A9P7N6C7</accession>
<protein>
    <submittedName>
        <fullName evidence="1">Uncharacterized protein</fullName>
    </submittedName>
</protein>
<dbReference type="Proteomes" id="UP000748025">
    <property type="component" value="Unassembled WGS sequence"/>
</dbReference>
<proteinExistence type="predicted"/>